<organism evidence="3 4">
    <name type="scientific">Candidatus Gottesmanbacteria bacterium RIFCSPLOWO2_01_FULL_49_10</name>
    <dbReference type="NCBI Taxonomy" id="1798396"/>
    <lineage>
        <taxon>Bacteria</taxon>
        <taxon>Candidatus Gottesmaniibacteriota</taxon>
    </lineage>
</organism>
<dbReference type="STRING" id="1798396.A2973_01570"/>
<reference evidence="3 4" key="1">
    <citation type="journal article" date="2016" name="Nat. Commun.">
        <title>Thousands of microbial genomes shed light on interconnected biogeochemical processes in an aquifer system.</title>
        <authorList>
            <person name="Anantharaman K."/>
            <person name="Brown C.T."/>
            <person name="Hug L.A."/>
            <person name="Sharon I."/>
            <person name="Castelle C.J."/>
            <person name="Probst A.J."/>
            <person name="Thomas B.C."/>
            <person name="Singh A."/>
            <person name="Wilkins M.J."/>
            <person name="Karaoz U."/>
            <person name="Brodie E.L."/>
            <person name="Williams K.H."/>
            <person name="Hubbard S.S."/>
            <person name="Banfield J.F."/>
        </authorList>
    </citation>
    <scope>NUCLEOTIDE SEQUENCE [LARGE SCALE GENOMIC DNA]</scope>
</reference>
<feature type="region of interest" description="Disordered" evidence="1">
    <location>
        <begin position="322"/>
        <end position="375"/>
    </location>
</feature>
<evidence type="ECO:0000256" key="2">
    <source>
        <dbReference type="SAM" id="Phobius"/>
    </source>
</evidence>
<feature type="compositionally biased region" description="Low complexity" evidence="1">
    <location>
        <begin position="91"/>
        <end position="114"/>
    </location>
</feature>
<dbReference type="EMBL" id="MFJZ01000057">
    <property type="protein sequence ID" value="OGG29159.1"/>
    <property type="molecule type" value="Genomic_DNA"/>
</dbReference>
<dbReference type="Proteomes" id="UP000176409">
    <property type="component" value="Unassembled WGS sequence"/>
</dbReference>
<accession>A0A1F6AWV3</accession>
<evidence type="ECO:0000313" key="3">
    <source>
        <dbReference type="EMBL" id="OGG29159.1"/>
    </source>
</evidence>
<feature type="compositionally biased region" description="Low complexity" evidence="1">
    <location>
        <begin position="21"/>
        <end position="43"/>
    </location>
</feature>
<feature type="region of interest" description="Disordered" evidence="1">
    <location>
        <begin position="1"/>
        <end position="133"/>
    </location>
</feature>
<feature type="compositionally biased region" description="Gly residues" evidence="1">
    <location>
        <begin position="346"/>
        <end position="360"/>
    </location>
</feature>
<feature type="transmembrane region" description="Helical" evidence="2">
    <location>
        <begin position="139"/>
        <end position="158"/>
    </location>
</feature>
<sequence length="456" mass="46495">MSDILKSAQKQIDEAANQVLPGTTTSQSDQQGTPDQSVSNLSPSVPPSDPPLLKDEALLAAPNTNKDAPLPPDLSHDTSTPPCDLPQATAPGDSSPSVQDDSPPATPASPHATDVQMPQEPPPTPPGASTGGKHHKKSIALIVVLLLLATLPLSVYFISLQQQLADLRSRATTGPYPTIPPSACSGTCVPSTLECRDGNGTAGSGTCSPGRYCCNFGSGGNTPTPGGGLPNNSGVCGEQGRDCNGSSCTGHVTINVCENGPTGGGPCDHDPSRGGSGPICNNPIDTKDGTFDCIEIANQRCAFVQIDTPNGSAVTCYPTDRSHCGGSPSPTQSTNPTSSPAPTSPPGGGSSPTPPGGGGEPTPLPTSPPSGPQCKNIKVYKDGQEVDPSTLKPGDAITIAVKGNNASKARVRVNGAAWEETDKKNGTGEYTVDFTIPTDRSSFTVEAEVYKNGVWN</sequence>
<evidence type="ECO:0000256" key="1">
    <source>
        <dbReference type="SAM" id="MobiDB-lite"/>
    </source>
</evidence>
<proteinExistence type="predicted"/>
<gene>
    <name evidence="3" type="ORF">A2973_01570</name>
</gene>
<dbReference type="AlphaFoldDB" id="A0A1F6AWV3"/>
<keyword evidence="2" id="KW-0812">Transmembrane</keyword>
<protein>
    <submittedName>
        <fullName evidence="3">Uncharacterized protein</fullName>
    </submittedName>
</protein>
<feature type="compositionally biased region" description="Low complexity" evidence="1">
    <location>
        <begin position="325"/>
        <end position="341"/>
    </location>
</feature>
<comment type="caution">
    <text evidence="3">The sequence shown here is derived from an EMBL/GenBank/DDBJ whole genome shotgun (WGS) entry which is preliminary data.</text>
</comment>
<evidence type="ECO:0000313" key="4">
    <source>
        <dbReference type="Proteomes" id="UP000176409"/>
    </source>
</evidence>
<name>A0A1F6AWV3_9BACT</name>
<feature type="compositionally biased region" description="Pro residues" evidence="1">
    <location>
        <begin position="362"/>
        <end position="371"/>
    </location>
</feature>
<keyword evidence="2" id="KW-1133">Transmembrane helix</keyword>
<keyword evidence="2" id="KW-0472">Membrane</keyword>